<feature type="non-terminal residue" evidence="1">
    <location>
        <position position="426"/>
    </location>
</feature>
<proteinExistence type="predicted"/>
<evidence type="ECO:0000313" key="1">
    <source>
        <dbReference type="EMBL" id="SVC12838.1"/>
    </source>
</evidence>
<dbReference type="AlphaFoldDB" id="A0A382JM49"/>
<name>A0A382JM49_9ZZZZ</name>
<accession>A0A382JM49</accession>
<organism evidence="1">
    <name type="scientific">marine metagenome</name>
    <dbReference type="NCBI Taxonomy" id="408172"/>
    <lineage>
        <taxon>unclassified sequences</taxon>
        <taxon>metagenomes</taxon>
        <taxon>ecological metagenomes</taxon>
    </lineage>
</organism>
<sequence length="426" mass="46307">VHKSLTIFSVVFILVCFLQAAPQVTGTISSTTNIDGYFNRSSSYIQIEIRLTGGDASDPDMSAAAVGLLYGSSTSASITINTDAEDEFPNAANAKLKTNPEYFEDDGSDRVLVYKLYNLDLSHIASSDPENKYFDFKVFLDHDEDTKYDVDFPNSDHVVYDRTRPSISNWITPEGSGTFYFNSNDISFELDETLGIGDDDTPLSNTIKFYGSDDGDLNYTIASDYFSGESDNPATHSISNPTGLDLIDGITYTISFLVYDIAGNANTYNGQHYGTFETIEANAVYDITLPTIISVSDFQVDSDGLGDWIDLISNQKVGDGKGKKLRYRLYFNEQVDASDGTTITYNNSKSSSISEATVDAVEDGGDGTYSFEVEYIVNGADHVADPLSISTISSGGAWVDLAGNEIAESDNAYSIDGGDDLDPIEI</sequence>
<feature type="non-terminal residue" evidence="1">
    <location>
        <position position="1"/>
    </location>
</feature>
<reference evidence="1" key="1">
    <citation type="submission" date="2018-05" db="EMBL/GenBank/DDBJ databases">
        <authorList>
            <person name="Lanie J.A."/>
            <person name="Ng W.-L."/>
            <person name="Kazmierczak K.M."/>
            <person name="Andrzejewski T.M."/>
            <person name="Davidsen T.M."/>
            <person name="Wayne K.J."/>
            <person name="Tettelin H."/>
            <person name="Glass J.I."/>
            <person name="Rusch D."/>
            <person name="Podicherti R."/>
            <person name="Tsui H.-C.T."/>
            <person name="Winkler M.E."/>
        </authorList>
    </citation>
    <scope>NUCLEOTIDE SEQUENCE</scope>
</reference>
<dbReference type="EMBL" id="UINC01075038">
    <property type="protein sequence ID" value="SVC12838.1"/>
    <property type="molecule type" value="Genomic_DNA"/>
</dbReference>
<protein>
    <submittedName>
        <fullName evidence="1">Uncharacterized protein</fullName>
    </submittedName>
</protein>
<gene>
    <name evidence="1" type="ORF">METZ01_LOCUS265692</name>
</gene>